<feature type="transmembrane region" description="Helical" evidence="10">
    <location>
        <begin position="68"/>
        <end position="101"/>
    </location>
</feature>
<evidence type="ECO:0000256" key="7">
    <source>
        <dbReference type="ARBA" id="ARBA00022840"/>
    </source>
</evidence>
<dbReference type="Pfam" id="PF07730">
    <property type="entry name" value="HisKA_3"/>
    <property type="match status" value="1"/>
</dbReference>
<comment type="caution">
    <text evidence="12">The sequence shown here is derived from an EMBL/GenBank/DDBJ whole genome shotgun (WGS) entry which is preliminary data.</text>
</comment>
<proteinExistence type="predicted"/>
<feature type="compositionally biased region" description="Basic and acidic residues" evidence="9">
    <location>
        <begin position="333"/>
        <end position="350"/>
    </location>
</feature>
<keyword evidence="13" id="KW-1185">Reference proteome</keyword>
<evidence type="ECO:0000256" key="3">
    <source>
        <dbReference type="ARBA" id="ARBA00022553"/>
    </source>
</evidence>
<dbReference type="CDD" id="cd16917">
    <property type="entry name" value="HATPase_UhpB-NarQ-NarX-like"/>
    <property type="match status" value="1"/>
</dbReference>
<dbReference type="Gene3D" id="3.30.565.10">
    <property type="entry name" value="Histidine kinase-like ATPase, C-terminal domain"/>
    <property type="match status" value="1"/>
</dbReference>
<evidence type="ECO:0000256" key="6">
    <source>
        <dbReference type="ARBA" id="ARBA00022777"/>
    </source>
</evidence>
<feature type="domain" description="Histidine kinase" evidence="11">
    <location>
        <begin position="200"/>
        <end position="386"/>
    </location>
</feature>
<keyword evidence="10" id="KW-0472">Membrane</keyword>
<evidence type="ECO:0000313" key="13">
    <source>
        <dbReference type="Proteomes" id="UP000530928"/>
    </source>
</evidence>
<dbReference type="InterPro" id="IPR011712">
    <property type="entry name" value="Sig_transdc_His_kin_sub3_dim/P"/>
</dbReference>
<evidence type="ECO:0000256" key="8">
    <source>
        <dbReference type="ARBA" id="ARBA00023012"/>
    </source>
</evidence>
<keyword evidence="6 12" id="KW-0418">Kinase</keyword>
<evidence type="ECO:0000313" key="12">
    <source>
        <dbReference type="EMBL" id="MBA2896091.1"/>
    </source>
</evidence>
<dbReference type="GO" id="GO:0000155">
    <property type="term" value="F:phosphorelay sensor kinase activity"/>
    <property type="evidence" value="ECO:0007669"/>
    <property type="project" value="InterPro"/>
</dbReference>
<evidence type="ECO:0000256" key="5">
    <source>
        <dbReference type="ARBA" id="ARBA00022741"/>
    </source>
</evidence>
<keyword evidence="5" id="KW-0547">Nucleotide-binding</keyword>
<dbReference type="InterPro" id="IPR050482">
    <property type="entry name" value="Sensor_HK_TwoCompSys"/>
</dbReference>
<dbReference type="Gene3D" id="1.20.5.1930">
    <property type="match status" value="1"/>
</dbReference>
<dbReference type="PANTHER" id="PTHR24421:SF10">
    <property type="entry name" value="NITRATE_NITRITE SENSOR PROTEIN NARQ"/>
    <property type="match status" value="1"/>
</dbReference>
<dbReference type="Pfam" id="PF23539">
    <property type="entry name" value="DUF7134"/>
    <property type="match status" value="1"/>
</dbReference>
<evidence type="ECO:0000256" key="4">
    <source>
        <dbReference type="ARBA" id="ARBA00022679"/>
    </source>
</evidence>
<feature type="transmembrane region" description="Helical" evidence="10">
    <location>
        <begin position="108"/>
        <end position="131"/>
    </location>
</feature>
<evidence type="ECO:0000256" key="9">
    <source>
        <dbReference type="SAM" id="MobiDB-lite"/>
    </source>
</evidence>
<dbReference type="InterPro" id="IPR055558">
    <property type="entry name" value="DUF7134"/>
</dbReference>
<feature type="region of interest" description="Disordered" evidence="9">
    <location>
        <begin position="333"/>
        <end position="353"/>
    </location>
</feature>
<dbReference type="AlphaFoldDB" id="A0A7W0CRN2"/>
<dbReference type="PANTHER" id="PTHR24421">
    <property type="entry name" value="NITRATE/NITRITE SENSOR PROTEIN NARX-RELATED"/>
    <property type="match status" value="1"/>
</dbReference>
<dbReference type="InterPro" id="IPR005467">
    <property type="entry name" value="His_kinase_dom"/>
</dbReference>
<keyword evidence="4" id="KW-0808">Transferase</keyword>
<gene>
    <name evidence="12" type="ORF">HNR30_007482</name>
</gene>
<evidence type="ECO:0000259" key="11">
    <source>
        <dbReference type="PROSITE" id="PS50109"/>
    </source>
</evidence>
<accession>A0A7W0CRN2</accession>
<dbReference type="PROSITE" id="PS50109">
    <property type="entry name" value="HIS_KIN"/>
    <property type="match status" value="1"/>
</dbReference>
<evidence type="ECO:0000256" key="2">
    <source>
        <dbReference type="ARBA" id="ARBA00012438"/>
    </source>
</evidence>
<dbReference type="InterPro" id="IPR003594">
    <property type="entry name" value="HATPase_dom"/>
</dbReference>
<dbReference type="SUPFAM" id="SSF55874">
    <property type="entry name" value="ATPase domain of HSP90 chaperone/DNA topoisomerase II/histidine kinase"/>
    <property type="match status" value="1"/>
</dbReference>
<keyword evidence="7" id="KW-0067">ATP-binding</keyword>
<feature type="transmembrane region" description="Helical" evidence="10">
    <location>
        <begin position="137"/>
        <end position="154"/>
    </location>
</feature>
<keyword evidence="10" id="KW-0812">Transmembrane</keyword>
<dbReference type="InterPro" id="IPR036890">
    <property type="entry name" value="HATPase_C_sf"/>
</dbReference>
<dbReference type="EC" id="2.7.13.3" evidence="2"/>
<protein>
    <recommendedName>
        <fullName evidence="2">histidine kinase</fullName>
        <ecNumber evidence="2">2.7.13.3</ecNumber>
    </recommendedName>
</protein>
<comment type="catalytic activity">
    <reaction evidence="1">
        <text>ATP + protein L-histidine = ADP + protein N-phospho-L-histidine.</text>
        <dbReference type="EC" id="2.7.13.3"/>
    </reaction>
</comment>
<evidence type="ECO:0000256" key="1">
    <source>
        <dbReference type="ARBA" id="ARBA00000085"/>
    </source>
</evidence>
<dbReference type="RefSeq" id="WP_312894914.1">
    <property type="nucleotide sequence ID" value="NZ_BAABAM010000007.1"/>
</dbReference>
<name>A0A7W0CRN2_9ACTN</name>
<sequence length="386" mass="40841">MHNRRASLFDSVLAACLAVASLALYLTRPAEMMADVAAAGPVVAFRPPDGVGAALVVLSCAPVAVRRRWPLAALCLGLVPEMLAAGLGYGLSGLAPLVLLYSVAAYRGLAVALLGLLLALAANVSALAAMFTPVMGWADYLVGLVLLGGAWGLGRTLRLRRAYLDELKDRAARLERAREADTRAARAEERSRIARELHDVVAHHVSVMTVQAAAARRVLTEDPEQAREALSAIESTGRVAMREMRHLVEVLRGPAERGPQPGMGLLPQLVEQMREAGLPTSLVVEGEPAALPAGVDLAAYRLVQEGLTNSLRHAGSAAQAVVTVRHRPGELDVEVRDDGRGPEPEGEGRGGHGLVGIRERVALYGGILRAGPRQGGGFEIQARFPL</sequence>
<dbReference type="GO" id="GO:0046983">
    <property type="term" value="F:protein dimerization activity"/>
    <property type="evidence" value="ECO:0007669"/>
    <property type="project" value="InterPro"/>
</dbReference>
<dbReference type="GO" id="GO:0016020">
    <property type="term" value="C:membrane"/>
    <property type="evidence" value="ECO:0007669"/>
    <property type="project" value="InterPro"/>
</dbReference>
<organism evidence="12 13">
    <name type="scientific">Nonomuraea soli</name>
    <dbReference type="NCBI Taxonomy" id="1032476"/>
    <lineage>
        <taxon>Bacteria</taxon>
        <taxon>Bacillati</taxon>
        <taxon>Actinomycetota</taxon>
        <taxon>Actinomycetes</taxon>
        <taxon>Streptosporangiales</taxon>
        <taxon>Streptosporangiaceae</taxon>
        <taxon>Nonomuraea</taxon>
    </lineage>
</organism>
<reference evidence="12 13" key="1">
    <citation type="submission" date="2020-07" db="EMBL/GenBank/DDBJ databases">
        <title>Genomic Encyclopedia of Type Strains, Phase IV (KMG-IV): sequencing the most valuable type-strain genomes for metagenomic binning, comparative biology and taxonomic classification.</title>
        <authorList>
            <person name="Goeker M."/>
        </authorList>
    </citation>
    <scope>NUCLEOTIDE SEQUENCE [LARGE SCALE GENOMIC DNA]</scope>
    <source>
        <strain evidence="12 13">DSM 45533</strain>
    </source>
</reference>
<keyword evidence="8" id="KW-0902">Two-component regulatory system</keyword>
<keyword evidence="10" id="KW-1133">Transmembrane helix</keyword>
<keyword evidence="3" id="KW-0597">Phosphoprotein</keyword>
<dbReference type="Pfam" id="PF02518">
    <property type="entry name" value="HATPase_c"/>
    <property type="match status" value="1"/>
</dbReference>
<dbReference type="Proteomes" id="UP000530928">
    <property type="component" value="Unassembled WGS sequence"/>
</dbReference>
<dbReference type="EMBL" id="JACDUR010000008">
    <property type="protein sequence ID" value="MBA2896091.1"/>
    <property type="molecule type" value="Genomic_DNA"/>
</dbReference>
<evidence type="ECO:0000256" key="10">
    <source>
        <dbReference type="SAM" id="Phobius"/>
    </source>
</evidence>
<dbReference type="GO" id="GO:0005524">
    <property type="term" value="F:ATP binding"/>
    <property type="evidence" value="ECO:0007669"/>
    <property type="project" value="UniProtKB-KW"/>
</dbReference>